<sequence length="416" mass="45041">MAKTTLTAFDARHAYRQTQSDDRGPEKAPELPPSSPVDRPVTPRRSHSLNHGLAAAPPVTTANGPSLVERRASEHSSSIHDATEQFGLHKHDLSDASSANAGRQDAALATAGTSVKPVFKSSQKKPYSSQLPRFKVLLCGDGQDNYSAADIRRFKTTCLTVINELCPENIRVYSGRGPADKEFGWFFDPDDIAPGGLLILFTGHGIRTTHGVDLRMDKTGPTFTNTHGLHTAINRIRVSCTLEIVFGTCDSEAVISGLDRLLVMERSGDPQEAPSVLSPLNALLKSLFPGSLVPRLDTGATVIVWAAAVDGGPAYPEADLPGRKGKYDVVIGAMCRALESATAGISRRTLFGKIQEAVVEYNAARDEKHYSKAKWEQEDARIDGRYRGPQLACLLSSSRQQELILDSPAFQALLQD</sequence>
<dbReference type="Proteomes" id="UP000663831">
    <property type="component" value="Unassembled WGS sequence"/>
</dbReference>
<evidence type="ECO:0000313" key="3">
    <source>
        <dbReference type="Proteomes" id="UP000663831"/>
    </source>
</evidence>
<proteinExistence type="predicted"/>
<name>A0A8H3HI56_9AGAM</name>
<reference evidence="2" key="1">
    <citation type="submission" date="2021-01" db="EMBL/GenBank/DDBJ databases">
        <authorList>
            <person name="Kaushik A."/>
        </authorList>
    </citation>
    <scope>NUCLEOTIDE SEQUENCE</scope>
    <source>
        <strain evidence="2">AG3-1AP</strain>
    </source>
</reference>
<protein>
    <submittedName>
        <fullName evidence="2">Uncharacterized protein</fullName>
    </submittedName>
</protein>
<accession>A0A8H3HI56</accession>
<comment type="caution">
    <text evidence="2">The sequence shown here is derived from an EMBL/GenBank/DDBJ whole genome shotgun (WGS) entry which is preliminary data.</text>
</comment>
<dbReference type="AlphaFoldDB" id="A0A8H3HI56"/>
<dbReference type="EMBL" id="CAJMWV010006071">
    <property type="protein sequence ID" value="CAE6518389.1"/>
    <property type="molecule type" value="Genomic_DNA"/>
</dbReference>
<feature type="region of interest" description="Disordered" evidence="1">
    <location>
        <begin position="1"/>
        <end position="79"/>
    </location>
</feature>
<gene>
    <name evidence="2" type="ORF">RDB_LOCUS140521</name>
</gene>
<feature type="compositionally biased region" description="Basic and acidic residues" evidence="1">
    <location>
        <begin position="19"/>
        <end position="29"/>
    </location>
</feature>
<feature type="compositionally biased region" description="Basic and acidic residues" evidence="1">
    <location>
        <begin position="68"/>
        <end position="79"/>
    </location>
</feature>
<organism evidence="2 3">
    <name type="scientific">Rhizoctonia solani</name>
    <dbReference type="NCBI Taxonomy" id="456999"/>
    <lineage>
        <taxon>Eukaryota</taxon>
        <taxon>Fungi</taxon>
        <taxon>Dikarya</taxon>
        <taxon>Basidiomycota</taxon>
        <taxon>Agaricomycotina</taxon>
        <taxon>Agaricomycetes</taxon>
        <taxon>Cantharellales</taxon>
        <taxon>Ceratobasidiaceae</taxon>
        <taxon>Rhizoctonia</taxon>
    </lineage>
</organism>
<evidence type="ECO:0000256" key="1">
    <source>
        <dbReference type="SAM" id="MobiDB-lite"/>
    </source>
</evidence>
<evidence type="ECO:0000313" key="2">
    <source>
        <dbReference type="EMBL" id="CAE6518389.1"/>
    </source>
</evidence>